<gene>
    <name evidence="2" type="ORF">EJA00_04670</name>
</gene>
<reference evidence="2 3" key="2">
    <citation type="submission" date="2018-12" db="EMBL/GenBank/DDBJ databases">
        <title>Whole-genome sequences of fifteen clinical Streptococcus suis strains isolated from pigs between 2006 and 2018.</title>
        <authorList>
            <person name="Stevens M.J.A."/>
            <person name="Cernela N."/>
            <person name="Spoerry Serrano N."/>
            <person name="Schmitt S."/>
            <person name="Schrenzel J."/>
            <person name="Stephan R."/>
        </authorList>
    </citation>
    <scope>NUCLEOTIDE SEQUENCE [LARGE SCALE GENOMIC DNA]</scope>
    <source>
        <strain evidence="2 3">SS1014</strain>
    </source>
</reference>
<dbReference type="Proteomes" id="UP000273973">
    <property type="component" value="Unassembled WGS sequence"/>
</dbReference>
<evidence type="ECO:0000313" key="3">
    <source>
        <dbReference type="Proteomes" id="UP000273973"/>
    </source>
</evidence>
<evidence type="ECO:0000256" key="1">
    <source>
        <dbReference type="SAM" id="SignalP"/>
    </source>
</evidence>
<proteinExistence type="predicted"/>
<sequence length="141" mass="15950">MSKKSIFKGLFVVFLSLSLVACAKNSNQTAEQNEENGRYITVINKTGEVIKDLTILADEGTEVTSETDPYSSDTDSISIEIPKDYKEHSDFTIVLTSRHDYEYTVKKTIEDPNGRVEVTVKEDDKTKDGNWLDKLFNDSKE</sequence>
<dbReference type="PROSITE" id="PS51257">
    <property type="entry name" value="PROKAR_LIPOPROTEIN"/>
    <property type="match status" value="1"/>
</dbReference>
<name>A0A3R8ST85_STRSU</name>
<organism evidence="2 3">
    <name type="scientific">Streptococcus suis</name>
    <dbReference type="NCBI Taxonomy" id="1307"/>
    <lineage>
        <taxon>Bacteria</taxon>
        <taxon>Bacillati</taxon>
        <taxon>Bacillota</taxon>
        <taxon>Bacilli</taxon>
        <taxon>Lactobacillales</taxon>
        <taxon>Streptococcaceae</taxon>
        <taxon>Streptococcus</taxon>
    </lineage>
</organism>
<comment type="caution">
    <text evidence="2">The sequence shown here is derived from an EMBL/GenBank/DDBJ whole genome shotgun (WGS) entry which is preliminary data.</text>
</comment>
<evidence type="ECO:0008006" key="4">
    <source>
        <dbReference type="Google" id="ProtNLM"/>
    </source>
</evidence>
<feature type="signal peptide" evidence="1">
    <location>
        <begin position="1"/>
        <end position="23"/>
    </location>
</feature>
<accession>A0A3R8ST85</accession>
<reference evidence="2 3" key="1">
    <citation type="submission" date="2018-11" db="EMBL/GenBank/DDBJ databases">
        <authorList>
            <person name="Stevens M.J."/>
            <person name="Cernela N."/>
            <person name="Spoerry Serrano N."/>
            <person name="Schmitt S."/>
            <person name="Schrenzel J."/>
            <person name="Stephan R."/>
        </authorList>
    </citation>
    <scope>NUCLEOTIDE SEQUENCE [LARGE SCALE GENOMIC DNA]</scope>
    <source>
        <strain evidence="2 3">SS1014</strain>
    </source>
</reference>
<dbReference type="RefSeq" id="WP_125183712.1">
    <property type="nucleotide sequence ID" value="NZ_RSDG01000023.1"/>
</dbReference>
<feature type="chain" id="PRO_5018772981" description="Lipoprotein" evidence="1">
    <location>
        <begin position="24"/>
        <end position="141"/>
    </location>
</feature>
<dbReference type="EMBL" id="RSDG01000023">
    <property type="protein sequence ID" value="RRR49177.1"/>
    <property type="molecule type" value="Genomic_DNA"/>
</dbReference>
<dbReference type="AlphaFoldDB" id="A0A3R8ST85"/>
<keyword evidence="1" id="KW-0732">Signal</keyword>
<protein>
    <recommendedName>
        <fullName evidence="4">Lipoprotein</fullName>
    </recommendedName>
</protein>
<evidence type="ECO:0000313" key="2">
    <source>
        <dbReference type="EMBL" id="RRR49177.1"/>
    </source>
</evidence>